<dbReference type="STRING" id="299262.BWR18_15330"/>
<dbReference type="RefSeq" id="WP_076629325.1">
    <property type="nucleotide sequence ID" value="NZ_CP019312.1"/>
</dbReference>
<evidence type="ECO:0000313" key="2">
    <source>
        <dbReference type="EMBL" id="APX12902.1"/>
    </source>
</evidence>
<organism evidence="2 3">
    <name type="scientific">Tateyamaria omphalii</name>
    <dbReference type="NCBI Taxonomy" id="299262"/>
    <lineage>
        <taxon>Bacteria</taxon>
        <taxon>Pseudomonadati</taxon>
        <taxon>Pseudomonadota</taxon>
        <taxon>Alphaproteobacteria</taxon>
        <taxon>Rhodobacterales</taxon>
        <taxon>Roseobacteraceae</taxon>
        <taxon>Tateyamaria</taxon>
    </lineage>
</organism>
<sequence length="214" mass="23469">MRNLLAVTLALATTQVSAEPLTLTADVWADNWFQMSVNGTSVLEDSVPITTERSFNAETVTFSAELPMTVAIKAMDFKENDTGLEYIGTQRQQMGDGGLIAQFRNAETGDLVTVTDQAMRCLVVHTAPVDRSCESSSNPVAGEGTCAFEITEEPNGWKLPDFDDAEWPQATVHTAQSVDPKDGYDRITWSGTAQFIWGPDLERDNTVLCRLTIQ</sequence>
<name>A0A1P8MY42_9RHOB</name>
<dbReference type="Gene3D" id="2.60.120.260">
    <property type="entry name" value="Galactose-binding domain-like"/>
    <property type="match status" value="1"/>
</dbReference>
<dbReference type="EMBL" id="CP019312">
    <property type="protein sequence ID" value="APX12902.1"/>
    <property type="molecule type" value="Genomic_DNA"/>
</dbReference>
<keyword evidence="1" id="KW-0732">Signal</keyword>
<accession>A0A1P8MY42</accession>
<dbReference type="OrthoDB" id="9797506at2"/>
<protein>
    <submittedName>
        <fullName evidence="2">PEBP family protein</fullName>
    </submittedName>
</protein>
<gene>
    <name evidence="2" type="ORF">BWR18_15330</name>
</gene>
<feature type="chain" id="PRO_5012930268" evidence="1">
    <location>
        <begin position="19"/>
        <end position="214"/>
    </location>
</feature>
<feature type="signal peptide" evidence="1">
    <location>
        <begin position="1"/>
        <end position="18"/>
    </location>
</feature>
<dbReference type="Proteomes" id="UP000186336">
    <property type="component" value="Chromosome"/>
</dbReference>
<keyword evidence="3" id="KW-1185">Reference proteome</keyword>
<proteinExistence type="predicted"/>
<dbReference type="KEGG" id="tom:BWR18_15330"/>
<dbReference type="AlphaFoldDB" id="A0A1P8MY42"/>
<evidence type="ECO:0000256" key="1">
    <source>
        <dbReference type="SAM" id="SignalP"/>
    </source>
</evidence>
<evidence type="ECO:0000313" key="3">
    <source>
        <dbReference type="Proteomes" id="UP000186336"/>
    </source>
</evidence>
<reference evidence="2 3" key="1">
    <citation type="submission" date="2017-01" db="EMBL/GenBank/DDBJ databases">
        <title>Complete genome of Tateyamaria omphalii DOK1-4 isolated from seawater in Dokdo.</title>
        <authorList>
            <person name="Kim J.H."/>
            <person name="Chi W.-J."/>
        </authorList>
    </citation>
    <scope>NUCLEOTIDE SEQUENCE [LARGE SCALE GENOMIC DNA]</scope>
    <source>
        <strain evidence="2 3">DOK1-4</strain>
    </source>
</reference>